<keyword evidence="3 7" id="KW-0813">Transport</keyword>
<feature type="transmembrane region" description="Helical" evidence="8">
    <location>
        <begin position="368"/>
        <end position="389"/>
    </location>
</feature>
<accession>A0A0F4GI07</accession>
<feature type="domain" description="Major facilitator superfamily (MFS) profile" evidence="9">
    <location>
        <begin position="48"/>
        <end position="493"/>
    </location>
</feature>
<sequence length="544" mass="58709">MGRPLQCEGHSQLQRSDFSTKKLLIKMSERRKDTVLYTLVHNPRLAWSGLALALTFFTFGFDGGVISGLLAMPPFAQKYGDGTAQLAPGVPALSSQDQSLLVSVPNSGCLLGLPLAAYLGDRIGRKRTLLVGSVINIAAAILQVVAPNMAAMVIGRWFTNASIFIFITMASTLMAETSPPAIRGIITGLSIVLIDASAILATGVNYAFSKGTTARAYRVPLSIQIIFGFVILVSTLFVSDSPSFFLTKSKDVKALSALRSLRRGYSETEILAEFEDLKAQKAIREKTEQVPFKALFQGTDLRRTLLALSIPNMQQLSGIAFATNYVVVFLSTIGSTVSPFVLSMVVALLAFTGAIVGLFLVDKVGRRVLALTSFSALFVVNMIVGIMGFLPVTNPIVPKVIAAFCCMFGFFFAVGFGPLTYVVAAEMPTARLRNRSSSFTFLTLACFATVVTYVLPYIVNKDAAGLGPKTYLIFAGWMAGCIAVIYVYLPETQGRSPAELDEMFGAGIPARQFKHYVCQVSVDAHILAEKEAAVEQAVTIERKE</sequence>
<evidence type="ECO:0000313" key="10">
    <source>
        <dbReference type="EMBL" id="KJX96672.1"/>
    </source>
</evidence>
<dbReference type="PROSITE" id="PS50850">
    <property type="entry name" value="MFS"/>
    <property type="match status" value="1"/>
</dbReference>
<dbReference type="Gene3D" id="1.20.1250.20">
    <property type="entry name" value="MFS general substrate transporter like domains"/>
    <property type="match status" value="1"/>
</dbReference>
<proteinExistence type="inferred from homology"/>
<dbReference type="PANTHER" id="PTHR48022:SF27">
    <property type="entry name" value="MAJOR FACILITATOR SUPERFAMILY (MFS) PROFILE DOMAIN-CONTAINING PROTEIN"/>
    <property type="match status" value="1"/>
</dbReference>
<keyword evidence="4 8" id="KW-0812">Transmembrane</keyword>
<dbReference type="NCBIfam" id="TIGR00879">
    <property type="entry name" value="SP"/>
    <property type="match status" value="1"/>
</dbReference>
<reference evidence="10 11" key="1">
    <citation type="submission" date="2015-03" db="EMBL/GenBank/DDBJ databases">
        <title>RNA-seq based gene annotation and comparative genomics of four Zymoseptoria species reveal species-specific pathogenicity related genes and transposable element activity.</title>
        <authorList>
            <person name="Grandaubert J."/>
            <person name="Bhattacharyya A."/>
            <person name="Stukenbrock E.H."/>
        </authorList>
    </citation>
    <scope>NUCLEOTIDE SEQUENCE [LARGE SCALE GENOMIC DNA]</scope>
    <source>
        <strain evidence="10 11">Zb18110</strain>
    </source>
</reference>
<evidence type="ECO:0000256" key="8">
    <source>
        <dbReference type="SAM" id="Phobius"/>
    </source>
</evidence>
<dbReference type="GO" id="GO:0016020">
    <property type="term" value="C:membrane"/>
    <property type="evidence" value="ECO:0007669"/>
    <property type="project" value="UniProtKB-SubCell"/>
</dbReference>
<dbReference type="SUPFAM" id="SSF103473">
    <property type="entry name" value="MFS general substrate transporter"/>
    <property type="match status" value="1"/>
</dbReference>
<evidence type="ECO:0000256" key="4">
    <source>
        <dbReference type="ARBA" id="ARBA00022692"/>
    </source>
</evidence>
<dbReference type="OrthoDB" id="6612291at2759"/>
<evidence type="ECO:0000256" key="1">
    <source>
        <dbReference type="ARBA" id="ARBA00004141"/>
    </source>
</evidence>
<keyword evidence="11" id="KW-1185">Reference proteome</keyword>
<keyword evidence="5 8" id="KW-1133">Transmembrane helix</keyword>
<dbReference type="Proteomes" id="UP000033647">
    <property type="component" value="Unassembled WGS sequence"/>
</dbReference>
<dbReference type="InterPro" id="IPR036259">
    <property type="entry name" value="MFS_trans_sf"/>
</dbReference>
<evidence type="ECO:0000256" key="7">
    <source>
        <dbReference type="RuleBase" id="RU003346"/>
    </source>
</evidence>
<dbReference type="AlphaFoldDB" id="A0A0F4GI07"/>
<feature type="transmembrane region" description="Helical" evidence="8">
    <location>
        <begin position="401"/>
        <end position="424"/>
    </location>
</feature>
<feature type="transmembrane region" description="Helical" evidence="8">
    <location>
        <begin position="221"/>
        <end position="239"/>
    </location>
</feature>
<evidence type="ECO:0000256" key="2">
    <source>
        <dbReference type="ARBA" id="ARBA00010992"/>
    </source>
</evidence>
<name>A0A0F4GI07_9PEZI</name>
<feature type="transmembrane region" description="Helical" evidence="8">
    <location>
        <begin position="129"/>
        <end position="151"/>
    </location>
</feature>
<feature type="transmembrane region" description="Helical" evidence="8">
    <location>
        <begin position="157"/>
        <end position="175"/>
    </location>
</feature>
<evidence type="ECO:0000313" key="11">
    <source>
        <dbReference type="Proteomes" id="UP000033647"/>
    </source>
</evidence>
<feature type="transmembrane region" description="Helical" evidence="8">
    <location>
        <begin position="340"/>
        <end position="361"/>
    </location>
</feature>
<comment type="caution">
    <text evidence="10">The sequence shown here is derived from an EMBL/GenBank/DDBJ whole genome shotgun (WGS) entry which is preliminary data.</text>
</comment>
<feature type="transmembrane region" description="Helical" evidence="8">
    <location>
        <begin position="436"/>
        <end position="459"/>
    </location>
</feature>
<dbReference type="GO" id="GO:0005351">
    <property type="term" value="F:carbohydrate:proton symporter activity"/>
    <property type="evidence" value="ECO:0007669"/>
    <property type="project" value="TreeGrafter"/>
</dbReference>
<gene>
    <name evidence="10" type="ORF">TI39_contig607g00017</name>
</gene>
<dbReference type="PANTHER" id="PTHR48022">
    <property type="entry name" value="PLASTIDIC GLUCOSE TRANSPORTER 4"/>
    <property type="match status" value="1"/>
</dbReference>
<dbReference type="EMBL" id="LAFY01000599">
    <property type="protein sequence ID" value="KJX96672.1"/>
    <property type="molecule type" value="Genomic_DNA"/>
</dbReference>
<feature type="transmembrane region" description="Helical" evidence="8">
    <location>
        <begin position="45"/>
        <end position="70"/>
    </location>
</feature>
<dbReference type="InterPro" id="IPR005829">
    <property type="entry name" value="Sugar_transporter_CS"/>
</dbReference>
<feature type="transmembrane region" description="Helical" evidence="8">
    <location>
        <begin position="471"/>
        <end position="489"/>
    </location>
</feature>
<protein>
    <submittedName>
        <fullName evidence="10">Sugar transporter like protein</fullName>
    </submittedName>
</protein>
<keyword evidence="10" id="KW-0762">Sugar transport</keyword>
<comment type="subcellular location">
    <subcellularLocation>
        <location evidence="1">Membrane</location>
        <topology evidence="1">Multi-pass membrane protein</topology>
    </subcellularLocation>
</comment>
<evidence type="ECO:0000256" key="5">
    <source>
        <dbReference type="ARBA" id="ARBA00022989"/>
    </source>
</evidence>
<dbReference type="PROSITE" id="PS00216">
    <property type="entry name" value="SUGAR_TRANSPORT_1"/>
    <property type="match status" value="1"/>
</dbReference>
<dbReference type="InterPro" id="IPR050360">
    <property type="entry name" value="MFS_Sugar_Transporters"/>
</dbReference>
<dbReference type="Pfam" id="PF00083">
    <property type="entry name" value="Sugar_tr"/>
    <property type="match status" value="1"/>
</dbReference>
<comment type="similarity">
    <text evidence="2 7">Belongs to the major facilitator superfamily. Sugar transporter (TC 2.A.1.1) family.</text>
</comment>
<evidence type="ECO:0000259" key="9">
    <source>
        <dbReference type="PROSITE" id="PS50850"/>
    </source>
</evidence>
<dbReference type="InterPro" id="IPR020846">
    <property type="entry name" value="MFS_dom"/>
</dbReference>
<organism evidence="10 11">
    <name type="scientific">Zymoseptoria brevis</name>
    <dbReference type="NCBI Taxonomy" id="1047168"/>
    <lineage>
        <taxon>Eukaryota</taxon>
        <taxon>Fungi</taxon>
        <taxon>Dikarya</taxon>
        <taxon>Ascomycota</taxon>
        <taxon>Pezizomycotina</taxon>
        <taxon>Dothideomycetes</taxon>
        <taxon>Dothideomycetidae</taxon>
        <taxon>Mycosphaerellales</taxon>
        <taxon>Mycosphaerellaceae</taxon>
        <taxon>Zymoseptoria</taxon>
    </lineage>
</organism>
<dbReference type="InterPro" id="IPR005828">
    <property type="entry name" value="MFS_sugar_transport-like"/>
</dbReference>
<dbReference type="InterPro" id="IPR003663">
    <property type="entry name" value="Sugar/inositol_transpt"/>
</dbReference>
<evidence type="ECO:0000256" key="6">
    <source>
        <dbReference type="ARBA" id="ARBA00023136"/>
    </source>
</evidence>
<evidence type="ECO:0000256" key="3">
    <source>
        <dbReference type="ARBA" id="ARBA00022448"/>
    </source>
</evidence>
<keyword evidence="6 8" id="KW-0472">Membrane</keyword>
<feature type="transmembrane region" description="Helical" evidence="8">
    <location>
        <begin position="187"/>
        <end position="209"/>
    </location>
</feature>